<dbReference type="PANTHER" id="PTHR32309:SF13">
    <property type="entry name" value="FERRIC ENTEROBACTIN TRANSPORT PROTEIN FEPE"/>
    <property type="match status" value="1"/>
</dbReference>
<dbReference type="Proteomes" id="UP000001918">
    <property type="component" value="Chromosome"/>
</dbReference>
<evidence type="ECO:0000256" key="2">
    <source>
        <dbReference type="ARBA" id="ARBA00006683"/>
    </source>
</evidence>
<dbReference type="InterPro" id="IPR003856">
    <property type="entry name" value="LPS_length_determ_N"/>
</dbReference>
<evidence type="ECO:0000256" key="7">
    <source>
        <dbReference type="SAM" id="MobiDB-lite"/>
    </source>
</evidence>
<feature type="region of interest" description="Disordered" evidence="7">
    <location>
        <begin position="65"/>
        <end position="90"/>
    </location>
</feature>
<dbReference type="AlphaFoldDB" id="D1A7K8"/>
<keyword evidence="11" id="KW-1185">Reference proteome</keyword>
<evidence type="ECO:0000259" key="9">
    <source>
        <dbReference type="Pfam" id="PF02706"/>
    </source>
</evidence>
<comment type="similarity">
    <text evidence="2">Belongs to the CpsC/CapA family.</text>
</comment>
<accession>D1A7K8</accession>
<proteinExistence type="inferred from homology"/>
<protein>
    <submittedName>
        <fullName evidence="10">Lipopolysaccharide biosynthesis protein</fullName>
    </submittedName>
</protein>
<evidence type="ECO:0000256" key="4">
    <source>
        <dbReference type="ARBA" id="ARBA00022692"/>
    </source>
</evidence>
<evidence type="ECO:0000256" key="1">
    <source>
        <dbReference type="ARBA" id="ARBA00004651"/>
    </source>
</evidence>
<evidence type="ECO:0000256" key="3">
    <source>
        <dbReference type="ARBA" id="ARBA00022475"/>
    </source>
</evidence>
<name>D1A7K8_THECD</name>
<evidence type="ECO:0000313" key="10">
    <source>
        <dbReference type="EMBL" id="ACY96597.1"/>
    </source>
</evidence>
<dbReference type="Pfam" id="PF02706">
    <property type="entry name" value="Wzz"/>
    <property type="match status" value="1"/>
</dbReference>
<evidence type="ECO:0000256" key="8">
    <source>
        <dbReference type="SAM" id="Phobius"/>
    </source>
</evidence>
<dbReference type="EMBL" id="CP001738">
    <property type="protein sequence ID" value="ACY96597.1"/>
    <property type="molecule type" value="Genomic_DNA"/>
</dbReference>
<evidence type="ECO:0000313" key="11">
    <source>
        <dbReference type="Proteomes" id="UP000001918"/>
    </source>
</evidence>
<sequence length="464" mass="49484">MKSRAGRRAQAGPDVVPLTYYTSLLRRQALVIVGAVLLGTALGLLRTMTTAPVYTSTVSVMAPAEPLHTGSRRLTGQDGSSRRPRNSTMDTEAQLVLSNEVLTRLSSFQGFRVGHDELRRRIKITAPANTRVLNIAVSASRPETAQQGAGIVAEAYLSLREQIVGGVQQRNREALQRRRAVLEKRLAALPGDEAAMPRLTARSRRQALVNQLSSVEKELHALESRAIQSGEVLRSPALPTAPDDVNGELGPATGAGVGLIVGVGIALVRNRRPRLIRTAVDIPPQVQVPVLAELGQHSAARSNTYRRLRNLAFDKRASTVLVAGLPPEAGVRVARGLASLCVEGGARTALVHVDATGDGKARRGHEGTADEHASFPVFRTPSGEGDRGFARALAKAREKAQLVVITGVAPHTAEALSMAAISDLTFIVVERERASDRELVKGMQAFEQATVPAQGLVLTGPQKA</sequence>
<feature type="domain" description="Polysaccharide chain length determinant N-terminal" evidence="9">
    <location>
        <begin position="22"/>
        <end position="106"/>
    </location>
</feature>
<keyword evidence="3" id="KW-1003">Cell membrane</keyword>
<dbReference type="GO" id="GO:0005886">
    <property type="term" value="C:plasma membrane"/>
    <property type="evidence" value="ECO:0007669"/>
    <property type="project" value="UniProtKB-SubCell"/>
</dbReference>
<keyword evidence="5 8" id="KW-1133">Transmembrane helix</keyword>
<dbReference type="InterPro" id="IPR050445">
    <property type="entry name" value="Bact_polysacc_biosynth/exp"/>
</dbReference>
<comment type="subcellular location">
    <subcellularLocation>
        <location evidence="1">Cell membrane</location>
        <topology evidence="1">Multi-pass membrane protein</topology>
    </subcellularLocation>
</comment>
<keyword evidence="6 8" id="KW-0472">Membrane</keyword>
<dbReference type="RefSeq" id="WP_012851381.1">
    <property type="nucleotide sequence ID" value="NC_013510.1"/>
</dbReference>
<evidence type="ECO:0000256" key="6">
    <source>
        <dbReference type="ARBA" id="ARBA00023136"/>
    </source>
</evidence>
<reference evidence="10 11" key="1">
    <citation type="journal article" date="2011" name="Stand. Genomic Sci.">
        <title>Complete genome sequence of Thermomonospora curvata type strain (B9).</title>
        <authorList>
            <person name="Chertkov O."/>
            <person name="Sikorski J."/>
            <person name="Nolan M."/>
            <person name="Lapidus A."/>
            <person name="Lucas S."/>
            <person name="Del Rio T.G."/>
            <person name="Tice H."/>
            <person name="Cheng J.F."/>
            <person name="Goodwin L."/>
            <person name="Pitluck S."/>
            <person name="Liolios K."/>
            <person name="Ivanova N."/>
            <person name="Mavromatis K."/>
            <person name="Mikhailova N."/>
            <person name="Ovchinnikova G."/>
            <person name="Pati A."/>
            <person name="Chen A."/>
            <person name="Palaniappan K."/>
            <person name="Djao O.D."/>
            <person name="Land M."/>
            <person name="Hauser L."/>
            <person name="Chang Y.J."/>
            <person name="Jeffries C.D."/>
            <person name="Brettin T."/>
            <person name="Han C."/>
            <person name="Detter J.C."/>
            <person name="Rohde M."/>
            <person name="Goker M."/>
            <person name="Woyke T."/>
            <person name="Bristow J."/>
            <person name="Eisen J.A."/>
            <person name="Markowitz V."/>
            <person name="Hugenholtz P."/>
            <person name="Klenk H.P."/>
            <person name="Kyrpides N.C."/>
        </authorList>
    </citation>
    <scope>NUCLEOTIDE SEQUENCE [LARGE SCALE GENOMIC DNA]</scope>
    <source>
        <strain evidence="11">ATCC 19995 / DSM 43183 / JCM 3096 / KCTC 9072 / NBRC 15933 / NCIMB 10081 / Henssen B9</strain>
    </source>
</reference>
<feature type="transmembrane region" description="Helical" evidence="8">
    <location>
        <begin position="29"/>
        <end position="48"/>
    </location>
</feature>
<dbReference type="STRING" id="471852.Tcur_1011"/>
<gene>
    <name evidence="10" type="ordered locus">Tcur_1011</name>
</gene>
<dbReference type="HOGENOM" id="CLU_589156_0_0_11"/>
<dbReference type="KEGG" id="tcu:Tcur_1011"/>
<dbReference type="eggNOG" id="COG3206">
    <property type="taxonomic scope" value="Bacteria"/>
</dbReference>
<organism evidence="10 11">
    <name type="scientific">Thermomonospora curvata (strain ATCC 19995 / DSM 43183 / JCM 3096 / KCTC 9072 / NBRC 15933 / NCIMB 10081 / Henssen B9)</name>
    <dbReference type="NCBI Taxonomy" id="471852"/>
    <lineage>
        <taxon>Bacteria</taxon>
        <taxon>Bacillati</taxon>
        <taxon>Actinomycetota</taxon>
        <taxon>Actinomycetes</taxon>
        <taxon>Streptosporangiales</taxon>
        <taxon>Thermomonosporaceae</taxon>
        <taxon>Thermomonospora</taxon>
    </lineage>
</organism>
<dbReference type="PANTHER" id="PTHR32309">
    <property type="entry name" value="TYROSINE-PROTEIN KINASE"/>
    <property type="match status" value="1"/>
</dbReference>
<dbReference type="GO" id="GO:0004713">
    <property type="term" value="F:protein tyrosine kinase activity"/>
    <property type="evidence" value="ECO:0007669"/>
    <property type="project" value="TreeGrafter"/>
</dbReference>
<keyword evidence="4 8" id="KW-0812">Transmembrane</keyword>
<evidence type="ECO:0000256" key="5">
    <source>
        <dbReference type="ARBA" id="ARBA00022989"/>
    </source>
</evidence>